<organism evidence="2 3">
    <name type="scientific">Pisolithus microcarpus 441</name>
    <dbReference type="NCBI Taxonomy" id="765257"/>
    <lineage>
        <taxon>Eukaryota</taxon>
        <taxon>Fungi</taxon>
        <taxon>Dikarya</taxon>
        <taxon>Basidiomycota</taxon>
        <taxon>Agaricomycotina</taxon>
        <taxon>Agaricomycetes</taxon>
        <taxon>Agaricomycetidae</taxon>
        <taxon>Boletales</taxon>
        <taxon>Sclerodermatineae</taxon>
        <taxon>Pisolithaceae</taxon>
        <taxon>Pisolithus</taxon>
    </lineage>
</organism>
<protein>
    <submittedName>
        <fullName evidence="2">Uncharacterized protein</fullName>
    </submittedName>
</protein>
<dbReference type="EMBL" id="KN833704">
    <property type="protein sequence ID" value="KIK26008.1"/>
    <property type="molecule type" value="Genomic_DNA"/>
</dbReference>
<evidence type="ECO:0000313" key="2">
    <source>
        <dbReference type="EMBL" id="KIK26008.1"/>
    </source>
</evidence>
<feature type="region of interest" description="Disordered" evidence="1">
    <location>
        <begin position="1"/>
        <end position="20"/>
    </location>
</feature>
<accession>A0A0D0A1U4</accession>
<dbReference type="Proteomes" id="UP000054018">
    <property type="component" value="Unassembled WGS sequence"/>
</dbReference>
<evidence type="ECO:0000256" key="1">
    <source>
        <dbReference type="SAM" id="MobiDB-lite"/>
    </source>
</evidence>
<reference evidence="3" key="2">
    <citation type="submission" date="2015-01" db="EMBL/GenBank/DDBJ databases">
        <title>Evolutionary Origins and Diversification of the Mycorrhizal Mutualists.</title>
        <authorList>
            <consortium name="DOE Joint Genome Institute"/>
            <consortium name="Mycorrhizal Genomics Consortium"/>
            <person name="Kohler A."/>
            <person name="Kuo A."/>
            <person name="Nagy L.G."/>
            <person name="Floudas D."/>
            <person name="Copeland A."/>
            <person name="Barry K.W."/>
            <person name="Cichocki N."/>
            <person name="Veneault-Fourrey C."/>
            <person name="LaButti K."/>
            <person name="Lindquist E.A."/>
            <person name="Lipzen A."/>
            <person name="Lundell T."/>
            <person name="Morin E."/>
            <person name="Murat C."/>
            <person name="Riley R."/>
            <person name="Ohm R."/>
            <person name="Sun H."/>
            <person name="Tunlid A."/>
            <person name="Henrissat B."/>
            <person name="Grigoriev I.V."/>
            <person name="Hibbett D.S."/>
            <person name="Martin F."/>
        </authorList>
    </citation>
    <scope>NUCLEOTIDE SEQUENCE [LARGE SCALE GENOMIC DNA]</scope>
    <source>
        <strain evidence="3">441</strain>
    </source>
</reference>
<evidence type="ECO:0000313" key="3">
    <source>
        <dbReference type="Proteomes" id="UP000054018"/>
    </source>
</evidence>
<name>A0A0D0A1U4_9AGAM</name>
<keyword evidence="3" id="KW-1185">Reference proteome</keyword>
<reference evidence="2 3" key="1">
    <citation type="submission" date="2014-04" db="EMBL/GenBank/DDBJ databases">
        <authorList>
            <consortium name="DOE Joint Genome Institute"/>
            <person name="Kuo A."/>
            <person name="Kohler A."/>
            <person name="Costa M.D."/>
            <person name="Nagy L.G."/>
            <person name="Floudas D."/>
            <person name="Copeland A."/>
            <person name="Barry K.W."/>
            <person name="Cichocki N."/>
            <person name="Veneault-Fourrey C."/>
            <person name="LaButti K."/>
            <person name="Lindquist E.A."/>
            <person name="Lipzen A."/>
            <person name="Lundell T."/>
            <person name="Morin E."/>
            <person name="Murat C."/>
            <person name="Sun H."/>
            <person name="Tunlid A."/>
            <person name="Henrissat B."/>
            <person name="Grigoriev I.V."/>
            <person name="Hibbett D.S."/>
            <person name="Martin F."/>
            <person name="Nordberg H.P."/>
            <person name="Cantor M.N."/>
            <person name="Hua S.X."/>
        </authorList>
    </citation>
    <scope>NUCLEOTIDE SEQUENCE [LARGE SCALE GENOMIC DNA]</scope>
    <source>
        <strain evidence="2 3">441</strain>
    </source>
</reference>
<sequence length="86" mass="9744">MTGVQNPAHHGARRDDSCYAPTPHFPAPIVSCSFRYSCAPSMYHVLSMPHRSYGMARTKRDYVSDTFHLRNSGVPFTYTRSSSLKF</sequence>
<proteinExistence type="predicted"/>
<gene>
    <name evidence="2" type="ORF">PISMIDRAFT_676547</name>
</gene>
<dbReference type="HOGENOM" id="CLU_2498699_0_0_1"/>
<dbReference type="AlphaFoldDB" id="A0A0D0A1U4"/>